<dbReference type="InterPro" id="IPR018060">
    <property type="entry name" value="HTH_AraC"/>
</dbReference>
<keyword evidence="6" id="KW-1185">Reference proteome</keyword>
<keyword evidence="1" id="KW-0805">Transcription regulation</keyword>
<dbReference type="PROSITE" id="PS00041">
    <property type="entry name" value="HTH_ARAC_FAMILY_1"/>
    <property type="match status" value="1"/>
</dbReference>
<protein>
    <submittedName>
        <fullName evidence="5">AraC family transcriptional regulator</fullName>
    </submittedName>
</protein>
<dbReference type="PANTHER" id="PTHR46796">
    <property type="entry name" value="HTH-TYPE TRANSCRIPTIONAL ACTIVATOR RHAS-RELATED"/>
    <property type="match status" value="1"/>
</dbReference>
<name>A0A4R6VZF4_9PSEU</name>
<reference evidence="5 6" key="1">
    <citation type="submission" date="2019-03" db="EMBL/GenBank/DDBJ databases">
        <title>Genomic Encyclopedia of Type Strains, Phase IV (KMG-IV): sequencing the most valuable type-strain genomes for metagenomic binning, comparative biology and taxonomic classification.</title>
        <authorList>
            <person name="Goeker M."/>
        </authorList>
    </citation>
    <scope>NUCLEOTIDE SEQUENCE [LARGE SCALE GENOMIC DNA]</scope>
    <source>
        <strain evidence="5 6">DSM 45775</strain>
    </source>
</reference>
<dbReference type="InterPro" id="IPR018062">
    <property type="entry name" value="HTH_AraC-typ_CS"/>
</dbReference>
<dbReference type="InterPro" id="IPR009057">
    <property type="entry name" value="Homeodomain-like_sf"/>
</dbReference>
<evidence type="ECO:0000256" key="2">
    <source>
        <dbReference type="ARBA" id="ARBA00023125"/>
    </source>
</evidence>
<feature type="domain" description="HTH araC/xylS-type" evidence="4">
    <location>
        <begin position="225"/>
        <end position="324"/>
    </location>
</feature>
<dbReference type="PROSITE" id="PS01124">
    <property type="entry name" value="HTH_ARAC_FAMILY_2"/>
    <property type="match status" value="1"/>
</dbReference>
<dbReference type="SMART" id="SM00342">
    <property type="entry name" value="HTH_ARAC"/>
    <property type="match status" value="1"/>
</dbReference>
<dbReference type="GO" id="GO:0003700">
    <property type="term" value="F:DNA-binding transcription factor activity"/>
    <property type="evidence" value="ECO:0007669"/>
    <property type="project" value="InterPro"/>
</dbReference>
<dbReference type="Pfam" id="PF12833">
    <property type="entry name" value="HTH_18"/>
    <property type="match status" value="1"/>
</dbReference>
<proteinExistence type="predicted"/>
<accession>A0A4R6VZF4</accession>
<dbReference type="Proteomes" id="UP000295705">
    <property type="component" value="Unassembled WGS sequence"/>
</dbReference>
<evidence type="ECO:0000313" key="6">
    <source>
        <dbReference type="Proteomes" id="UP000295705"/>
    </source>
</evidence>
<evidence type="ECO:0000256" key="3">
    <source>
        <dbReference type="ARBA" id="ARBA00023163"/>
    </source>
</evidence>
<dbReference type="Pfam" id="PF14525">
    <property type="entry name" value="AraC_binding_2"/>
    <property type="match status" value="1"/>
</dbReference>
<evidence type="ECO:0000313" key="5">
    <source>
        <dbReference type="EMBL" id="TDQ66015.1"/>
    </source>
</evidence>
<dbReference type="InterPro" id="IPR050204">
    <property type="entry name" value="AraC_XylS_family_regulators"/>
</dbReference>
<sequence>MPDVDNRCAAGFDAEGMGATPAAAEWSTTAVDQDHAFDYWRDLICDAFVQLSARPVLPGPFAGSIAHRALDEVELSTVTADAQRVDRTRSLIARSHEDYLLASIQLEGFGEIRQDGRVAGLRAGSMAFYDSTRPYTLAFGAHFRQLVVQVPRTALPAARVRDATAVVLDGPGPGRLVTDFFVGLAREAEDGHPAPGLVPHAVGLFEYALGLAGASRAGTDAAVRQNVHDAIARAAGEPGVSADDIAAACHISRRTLFRVLAGEGRTLRDLLRHERVRRAKAVLRAEPHLPVAVVAARCGFGGEAQLHRAFREVTGVSPGAFRSGPG</sequence>
<keyword evidence="2" id="KW-0238">DNA-binding</keyword>
<dbReference type="SUPFAM" id="SSF46689">
    <property type="entry name" value="Homeodomain-like"/>
    <property type="match status" value="1"/>
</dbReference>
<organism evidence="5 6">
    <name type="scientific">Actinomycetospora succinea</name>
    <dbReference type="NCBI Taxonomy" id="663603"/>
    <lineage>
        <taxon>Bacteria</taxon>
        <taxon>Bacillati</taxon>
        <taxon>Actinomycetota</taxon>
        <taxon>Actinomycetes</taxon>
        <taxon>Pseudonocardiales</taxon>
        <taxon>Pseudonocardiaceae</taxon>
        <taxon>Actinomycetospora</taxon>
    </lineage>
</organism>
<dbReference type="GO" id="GO:0043565">
    <property type="term" value="F:sequence-specific DNA binding"/>
    <property type="evidence" value="ECO:0007669"/>
    <property type="project" value="InterPro"/>
</dbReference>
<dbReference type="EMBL" id="SNYO01000001">
    <property type="protein sequence ID" value="TDQ66015.1"/>
    <property type="molecule type" value="Genomic_DNA"/>
</dbReference>
<gene>
    <name evidence="5" type="ORF">EV188_1011271</name>
</gene>
<dbReference type="InterPro" id="IPR035418">
    <property type="entry name" value="AraC-bd_2"/>
</dbReference>
<dbReference type="AlphaFoldDB" id="A0A4R6VZF4"/>
<dbReference type="Gene3D" id="1.10.10.60">
    <property type="entry name" value="Homeodomain-like"/>
    <property type="match status" value="1"/>
</dbReference>
<dbReference type="PANTHER" id="PTHR46796:SF6">
    <property type="entry name" value="ARAC SUBFAMILY"/>
    <property type="match status" value="1"/>
</dbReference>
<keyword evidence="3" id="KW-0804">Transcription</keyword>
<evidence type="ECO:0000256" key="1">
    <source>
        <dbReference type="ARBA" id="ARBA00023015"/>
    </source>
</evidence>
<comment type="caution">
    <text evidence="5">The sequence shown here is derived from an EMBL/GenBank/DDBJ whole genome shotgun (WGS) entry which is preliminary data.</text>
</comment>
<evidence type="ECO:0000259" key="4">
    <source>
        <dbReference type="PROSITE" id="PS01124"/>
    </source>
</evidence>